<dbReference type="InterPro" id="IPR027417">
    <property type="entry name" value="P-loop_NTPase"/>
</dbReference>
<dbReference type="InterPro" id="IPR017871">
    <property type="entry name" value="ABC_transporter-like_CS"/>
</dbReference>
<dbReference type="GO" id="GO:0016887">
    <property type="term" value="F:ATP hydrolysis activity"/>
    <property type="evidence" value="ECO:0007669"/>
    <property type="project" value="InterPro"/>
</dbReference>
<comment type="similarity">
    <text evidence="1">Belongs to the ABC transporter superfamily.</text>
</comment>
<dbReference type="Gene3D" id="3.40.50.300">
    <property type="entry name" value="P-loop containing nucleotide triphosphate hydrolases"/>
    <property type="match status" value="1"/>
</dbReference>
<dbReference type="InterPro" id="IPR003439">
    <property type="entry name" value="ABC_transporter-like_ATP-bd"/>
</dbReference>
<dbReference type="PANTHER" id="PTHR43335:SF2">
    <property type="entry name" value="ABC TRANSPORTER, ATP-BINDING PROTEIN"/>
    <property type="match status" value="1"/>
</dbReference>
<evidence type="ECO:0000256" key="1">
    <source>
        <dbReference type="ARBA" id="ARBA00005417"/>
    </source>
</evidence>
<dbReference type="PROSITE" id="PS50893">
    <property type="entry name" value="ABC_TRANSPORTER_2"/>
    <property type="match status" value="1"/>
</dbReference>
<evidence type="ECO:0000256" key="4">
    <source>
        <dbReference type="ARBA" id="ARBA00022840"/>
    </source>
</evidence>
<evidence type="ECO:0000313" key="6">
    <source>
        <dbReference type="EMBL" id="MBC5582203.1"/>
    </source>
</evidence>
<dbReference type="SMART" id="SM00382">
    <property type="entry name" value="AAA"/>
    <property type="match status" value="1"/>
</dbReference>
<dbReference type="AlphaFoldDB" id="A0A923L1P6"/>
<evidence type="ECO:0000256" key="3">
    <source>
        <dbReference type="ARBA" id="ARBA00022741"/>
    </source>
</evidence>
<keyword evidence="3" id="KW-0547">Nucleotide-binding</keyword>
<dbReference type="EMBL" id="JACONZ010000004">
    <property type="protein sequence ID" value="MBC5582203.1"/>
    <property type="molecule type" value="Genomic_DNA"/>
</dbReference>
<gene>
    <name evidence="6" type="ORF">H8S23_11860</name>
</gene>
<evidence type="ECO:0000313" key="7">
    <source>
        <dbReference type="Proteomes" id="UP000659630"/>
    </source>
</evidence>
<evidence type="ECO:0000259" key="5">
    <source>
        <dbReference type="PROSITE" id="PS50893"/>
    </source>
</evidence>
<dbReference type="RefSeq" id="WP_186888547.1">
    <property type="nucleotide sequence ID" value="NZ_JACONZ010000004.1"/>
</dbReference>
<dbReference type="GO" id="GO:0005524">
    <property type="term" value="F:ATP binding"/>
    <property type="evidence" value="ECO:0007669"/>
    <property type="project" value="UniProtKB-KW"/>
</dbReference>
<keyword evidence="7" id="KW-1185">Reference proteome</keyword>
<keyword evidence="2" id="KW-0813">Transport</keyword>
<sequence>MPETMIEIEDLCQSYGRKVAVDHLTLHIPRGMFGLLGPNGAGKTTLMRTIAALMRCQQGAVTVCGASVQKPAAVRPHIGYLPQDFALYPNMTAEGALQYLGLLSGLSAACRRARIPALLEQMNLAEQAHKRVRALSGGMLRRLGIAQALLHDPEVLILDEPTAGLDPEERVRLRALLGELAEQKTVLLSTHVVGDIEASCGEVAVMDGGRLVYCGAVEALRRRAQGKVYETELSHGSLAAFRAHHPVTAVSGTGKSCTVRFLAPEEDPCIGRPCEPSVEDAYLLCVHAAGGERQ</sequence>
<comment type="caution">
    <text evidence="6">The sequence shown here is derived from an EMBL/GenBank/DDBJ whole genome shotgun (WGS) entry which is preliminary data.</text>
</comment>
<dbReference type="InterPro" id="IPR003593">
    <property type="entry name" value="AAA+_ATPase"/>
</dbReference>
<proteinExistence type="inferred from homology"/>
<dbReference type="PANTHER" id="PTHR43335">
    <property type="entry name" value="ABC TRANSPORTER, ATP-BINDING PROTEIN"/>
    <property type="match status" value="1"/>
</dbReference>
<accession>A0A923L1P6</accession>
<dbReference type="SUPFAM" id="SSF52540">
    <property type="entry name" value="P-loop containing nucleoside triphosphate hydrolases"/>
    <property type="match status" value="1"/>
</dbReference>
<feature type="domain" description="ABC transporter" evidence="5">
    <location>
        <begin position="6"/>
        <end position="233"/>
    </location>
</feature>
<keyword evidence="4 6" id="KW-0067">ATP-binding</keyword>
<protein>
    <submittedName>
        <fullName evidence="6">ABC transporter ATP-binding protein</fullName>
    </submittedName>
</protein>
<dbReference type="Proteomes" id="UP000659630">
    <property type="component" value="Unassembled WGS sequence"/>
</dbReference>
<dbReference type="PROSITE" id="PS00211">
    <property type="entry name" value="ABC_TRANSPORTER_1"/>
    <property type="match status" value="1"/>
</dbReference>
<dbReference type="CDD" id="cd03264">
    <property type="entry name" value="ABC_drug_resistance_like"/>
    <property type="match status" value="1"/>
</dbReference>
<reference evidence="6" key="1">
    <citation type="submission" date="2020-08" db="EMBL/GenBank/DDBJ databases">
        <title>Genome public.</title>
        <authorList>
            <person name="Liu C."/>
            <person name="Sun Q."/>
        </authorList>
    </citation>
    <scope>NUCLEOTIDE SEQUENCE</scope>
    <source>
        <strain evidence="6">BX8</strain>
    </source>
</reference>
<organism evidence="6 7">
    <name type="scientific">Anaerofilum hominis</name>
    <dbReference type="NCBI Taxonomy" id="2763016"/>
    <lineage>
        <taxon>Bacteria</taxon>
        <taxon>Bacillati</taxon>
        <taxon>Bacillota</taxon>
        <taxon>Clostridia</taxon>
        <taxon>Eubacteriales</taxon>
        <taxon>Oscillospiraceae</taxon>
        <taxon>Anaerofilum</taxon>
    </lineage>
</organism>
<name>A0A923L1P6_9FIRM</name>
<dbReference type="Pfam" id="PF00005">
    <property type="entry name" value="ABC_tran"/>
    <property type="match status" value="1"/>
</dbReference>
<evidence type="ECO:0000256" key="2">
    <source>
        <dbReference type="ARBA" id="ARBA00022448"/>
    </source>
</evidence>